<sequence length="797" mass="90792">MTPVEKGSKYISHNARKGKSNDSLFDLKRILFLLRKNWYLFVISFPLCVGSVYIYHRYTVPVYQARATMLLKSGDQQSISRSELIEGFGLSPEVRNVENQMFVIRSKKLVKKAIDRLNFGVTYVVEGVFKDTELYYSKPFIVEFDSLHPQLLNVPINVNYISDDEVSVEVQTEGGALFIFDGDKRAGSTGPIDLHENLKMGEWLTRDQFSFRIIPSSNVFKDDATYHFVFKSHDQLANQYRSRLGVSSYREGSSIIFVTATGTNHEKLTVFLDALCEVILEHNLEQKNNMATRSLAFINSQLDNIADTLDKVQNSLLDYRRDNRFMGPSEFSQKLAEQYFDAEKEVKMLEMQESYYEYLQNNLDDTADIEEYMLPAVNDENTSFINQLVLQLISYEEEKEMLYSAAEKNNQYVRALESKIDVTKENLVKGINQVLRSLDLEKQKYQRKINDIVVDMDQLPALEKTYLKIDRSYKLNDAIYTFLLQKQSETQIAKASNVPDNEIIDNASISAVVSPTKRSNYQKGILLALILPAAFIALKEFLNTKIRNKDDVHFVAPNLSIVGTVVHNKAGVNNVIHEHPHSIISESFRALRTKLKYMNSDRDVQVITLTSTNTGEGKTFCAENLASVFAISGKKTILLGFDLRKPRLTALFKLIDKPGLSNYLIDEANIDDIIYQTEYSNLSVVPAGPIPPNPSELLSGSGPKELFDYLRKHFDVIIVDSPPIGLVADARMLIQESDYNLFVVRANYTLREHMALTIENLMDEDVSKIGILMNDISLAEKGYGYYSAEYYSEHYSS</sequence>
<evidence type="ECO:0000256" key="2">
    <source>
        <dbReference type="ARBA" id="ARBA00011903"/>
    </source>
</evidence>
<dbReference type="EMBL" id="JAGUCO010000009">
    <property type="protein sequence ID" value="MBS2099270.1"/>
    <property type="molecule type" value="Genomic_DNA"/>
</dbReference>
<dbReference type="InterPro" id="IPR025669">
    <property type="entry name" value="AAA_dom"/>
</dbReference>
<evidence type="ECO:0000313" key="12">
    <source>
        <dbReference type="EMBL" id="MBS2099270.1"/>
    </source>
</evidence>
<dbReference type="CDD" id="cd05387">
    <property type="entry name" value="BY-kinase"/>
    <property type="match status" value="1"/>
</dbReference>
<reference evidence="12 13" key="1">
    <citation type="journal article" date="2015" name="Int. J. Syst. Evol. Microbiol.">
        <title>Carboxylicivirga linearis sp. nov., isolated from a sea cucumber culture pond.</title>
        <authorList>
            <person name="Wang F.Q."/>
            <person name="Zhou Y.X."/>
            <person name="Lin X.Z."/>
            <person name="Chen G.J."/>
            <person name="Du Z.J."/>
        </authorList>
    </citation>
    <scope>NUCLEOTIDE SEQUENCE [LARGE SCALE GENOMIC DNA]</scope>
    <source>
        <strain evidence="12 13">FB218</strain>
    </source>
</reference>
<feature type="transmembrane region" description="Helical" evidence="9">
    <location>
        <begin position="38"/>
        <end position="56"/>
    </location>
</feature>
<evidence type="ECO:0000259" key="11">
    <source>
        <dbReference type="Pfam" id="PF13807"/>
    </source>
</evidence>
<keyword evidence="13" id="KW-1185">Reference proteome</keyword>
<dbReference type="Pfam" id="PF13614">
    <property type="entry name" value="AAA_31"/>
    <property type="match status" value="1"/>
</dbReference>
<dbReference type="GO" id="GO:0004715">
    <property type="term" value="F:non-membrane spanning protein tyrosine kinase activity"/>
    <property type="evidence" value="ECO:0007669"/>
    <property type="project" value="UniProtKB-EC"/>
</dbReference>
<protein>
    <recommendedName>
        <fullName evidence="2">non-specific protein-tyrosine kinase</fullName>
        <ecNumber evidence="2">2.7.10.2</ecNumber>
    </recommendedName>
</protein>
<evidence type="ECO:0000313" key="13">
    <source>
        <dbReference type="Proteomes" id="UP000708576"/>
    </source>
</evidence>
<dbReference type="Gene3D" id="3.40.50.300">
    <property type="entry name" value="P-loop containing nucleotide triphosphate hydrolases"/>
    <property type="match status" value="1"/>
</dbReference>
<keyword evidence="6" id="KW-0067">ATP-binding</keyword>
<dbReference type="InterPro" id="IPR032807">
    <property type="entry name" value="GNVR"/>
</dbReference>
<comment type="similarity">
    <text evidence="1">Belongs to the CpsD/CapB family.</text>
</comment>
<dbReference type="NCBIfam" id="TIGR01007">
    <property type="entry name" value="eps_fam"/>
    <property type="match status" value="1"/>
</dbReference>
<name>A0ABS5JWI1_9BACT</name>
<evidence type="ECO:0000256" key="5">
    <source>
        <dbReference type="ARBA" id="ARBA00022777"/>
    </source>
</evidence>
<dbReference type="Pfam" id="PF13807">
    <property type="entry name" value="GNVR"/>
    <property type="match status" value="1"/>
</dbReference>
<feature type="domain" description="Tyrosine-protein kinase G-rich" evidence="11">
    <location>
        <begin position="462"/>
        <end position="540"/>
    </location>
</feature>
<keyword evidence="9" id="KW-0472">Membrane</keyword>
<keyword evidence="7" id="KW-0829">Tyrosine-protein kinase</keyword>
<evidence type="ECO:0000259" key="10">
    <source>
        <dbReference type="Pfam" id="PF13614"/>
    </source>
</evidence>
<keyword evidence="5" id="KW-0418">Kinase</keyword>
<evidence type="ECO:0000256" key="8">
    <source>
        <dbReference type="ARBA" id="ARBA00051245"/>
    </source>
</evidence>
<evidence type="ECO:0000256" key="6">
    <source>
        <dbReference type="ARBA" id="ARBA00022840"/>
    </source>
</evidence>
<evidence type="ECO:0000256" key="1">
    <source>
        <dbReference type="ARBA" id="ARBA00007316"/>
    </source>
</evidence>
<comment type="caution">
    <text evidence="12">The sequence shown here is derived from an EMBL/GenBank/DDBJ whole genome shotgun (WGS) entry which is preliminary data.</text>
</comment>
<dbReference type="EC" id="2.7.10.2" evidence="2"/>
<dbReference type="Proteomes" id="UP000708576">
    <property type="component" value="Unassembled WGS sequence"/>
</dbReference>
<dbReference type="PANTHER" id="PTHR32309">
    <property type="entry name" value="TYROSINE-PROTEIN KINASE"/>
    <property type="match status" value="1"/>
</dbReference>
<evidence type="ECO:0000256" key="3">
    <source>
        <dbReference type="ARBA" id="ARBA00022679"/>
    </source>
</evidence>
<gene>
    <name evidence="12" type="ORF">KEM10_13335</name>
</gene>
<dbReference type="InterPro" id="IPR050445">
    <property type="entry name" value="Bact_polysacc_biosynth/exp"/>
</dbReference>
<proteinExistence type="inferred from homology"/>
<accession>A0ABS5JWI1</accession>
<keyword evidence="9" id="KW-1133">Transmembrane helix</keyword>
<comment type="catalytic activity">
    <reaction evidence="8">
        <text>L-tyrosyl-[protein] + ATP = O-phospho-L-tyrosyl-[protein] + ADP + H(+)</text>
        <dbReference type="Rhea" id="RHEA:10596"/>
        <dbReference type="Rhea" id="RHEA-COMP:10136"/>
        <dbReference type="Rhea" id="RHEA-COMP:20101"/>
        <dbReference type="ChEBI" id="CHEBI:15378"/>
        <dbReference type="ChEBI" id="CHEBI:30616"/>
        <dbReference type="ChEBI" id="CHEBI:46858"/>
        <dbReference type="ChEBI" id="CHEBI:61978"/>
        <dbReference type="ChEBI" id="CHEBI:456216"/>
        <dbReference type="EC" id="2.7.10.2"/>
    </reaction>
</comment>
<dbReference type="PANTHER" id="PTHR32309:SF13">
    <property type="entry name" value="FERRIC ENTEROBACTIN TRANSPORT PROTEIN FEPE"/>
    <property type="match status" value="1"/>
</dbReference>
<evidence type="ECO:0000256" key="7">
    <source>
        <dbReference type="ARBA" id="ARBA00023137"/>
    </source>
</evidence>
<keyword evidence="9" id="KW-0812">Transmembrane</keyword>
<dbReference type="InterPro" id="IPR027417">
    <property type="entry name" value="P-loop_NTPase"/>
</dbReference>
<dbReference type="SUPFAM" id="SSF52540">
    <property type="entry name" value="P-loop containing nucleoside triphosphate hydrolases"/>
    <property type="match status" value="1"/>
</dbReference>
<organism evidence="12 13">
    <name type="scientific">Carboxylicivirga linearis</name>
    <dbReference type="NCBI Taxonomy" id="1628157"/>
    <lineage>
        <taxon>Bacteria</taxon>
        <taxon>Pseudomonadati</taxon>
        <taxon>Bacteroidota</taxon>
        <taxon>Bacteroidia</taxon>
        <taxon>Marinilabiliales</taxon>
        <taxon>Marinilabiliaceae</taxon>
        <taxon>Carboxylicivirga</taxon>
    </lineage>
</organism>
<keyword evidence="4" id="KW-0547">Nucleotide-binding</keyword>
<dbReference type="RefSeq" id="WP_212216511.1">
    <property type="nucleotide sequence ID" value="NZ_JAGUCO010000009.1"/>
</dbReference>
<feature type="domain" description="AAA" evidence="10">
    <location>
        <begin position="605"/>
        <end position="748"/>
    </location>
</feature>
<evidence type="ECO:0000256" key="4">
    <source>
        <dbReference type="ARBA" id="ARBA00022741"/>
    </source>
</evidence>
<keyword evidence="3 12" id="KW-0808">Transferase</keyword>
<dbReference type="InterPro" id="IPR005702">
    <property type="entry name" value="Wzc-like_C"/>
</dbReference>
<evidence type="ECO:0000256" key="9">
    <source>
        <dbReference type="SAM" id="Phobius"/>
    </source>
</evidence>